<dbReference type="InterPro" id="IPR009374">
    <property type="entry name" value="eIF3k"/>
</dbReference>
<dbReference type="Pfam" id="PF10075">
    <property type="entry name" value="CSN8_PSD8_EIF3K"/>
    <property type="match status" value="1"/>
</dbReference>
<reference evidence="3 5" key="3">
    <citation type="journal article" date="2016" name="Proc. Natl. Acad. Sci. U.S.A.">
        <title>Comparative genomics of biotechnologically important yeasts.</title>
        <authorList>
            <person name="Riley R."/>
            <person name="Haridas S."/>
            <person name="Wolfe K.H."/>
            <person name="Lopes M.R."/>
            <person name="Hittinger C.T."/>
            <person name="Goeker M."/>
            <person name="Salamov A.A."/>
            <person name="Wisecaver J.H."/>
            <person name="Long T.M."/>
            <person name="Calvey C.H."/>
            <person name="Aerts A.L."/>
            <person name="Barry K.W."/>
            <person name="Choi C."/>
            <person name="Clum A."/>
            <person name="Coughlan A.Y."/>
            <person name="Deshpande S."/>
            <person name="Douglass A.P."/>
            <person name="Hanson S.J."/>
            <person name="Klenk H.-P."/>
            <person name="LaButti K.M."/>
            <person name="Lapidus A."/>
            <person name="Lindquist E.A."/>
            <person name="Lipzen A.M."/>
            <person name="Meier-Kolthoff J.P."/>
            <person name="Ohm R.A."/>
            <person name="Otillar R.P."/>
            <person name="Pangilinan J.L."/>
            <person name="Peng Y."/>
            <person name="Rokas A."/>
            <person name="Rosa C.A."/>
            <person name="Scheuner C."/>
            <person name="Sibirny A.A."/>
            <person name="Slot J.C."/>
            <person name="Stielow J.B."/>
            <person name="Sun H."/>
            <person name="Kurtzman C.P."/>
            <person name="Blackwell M."/>
            <person name="Grigoriev I.V."/>
            <person name="Jeffries T.W."/>
        </authorList>
    </citation>
    <scope>NUCLEOTIDE SEQUENCE [LARGE SCALE GENOMIC DNA]</scope>
    <source>
        <strain evidence="5">ATCC 18201 / CBS 1600 / BCRC 20928 / JCM 3617 / NBRC 0987 / NRRL Y-1542</strain>
        <strain evidence="3">NRRL Y-1542</strain>
    </source>
</reference>
<organism evidence="2 4">
    <name type="scientific">Cyberlindnera jadinii (strain ATCC 18201 / CBS 1600 / BCRC 20928 / JCM 3617 / NBRC 0987 / NRRL Y-1542)</name>
    <name type="common">Torula yeast</name>
    <name type="synonym">Candida utilis</name>
    <dbReference type="NCBI Taxonomy" id="983966"/>
    <lineage>
        <taxon>Eukaryota</taxon>
        <taxon>Fungi</taxon>
        <taxon>Dikarya</taxon>
        <taxon>Ascomycota</taxon>
        <taxon>Saccharomycotina</taxon>
        <taxon>Saccharomycetes</taxon>
        <taxon>Phaffomycetales</taxon>
        <taxon>Phaffomycetaceae</taxon>
        <taxon>Cyberlindnera</taxon>
    </lineage>
</organism>
<evidence type="ECO:0000313" key="5">
    <source>
        <dbReference type="Proteomes" id="UP000094389"/>
    </source>
</evidence>
<dbReference type="STRING" id="983966.A0A0H5C8G0"/>
<dbReference type="AlphaFoldDB" id="A0A0H5C8G0"/>
<dbReference type="EMBL" id="CDQK01000005">
    <property type="protein sequence ID" value="CEP24282.1"/>
    <property type="molecule type" value="Genomic_DNA"/>
</dbReference>
<sequence length="184" mass="20739">MSSNTLVTKPEQRPDSIDDILSTLKRYDASVIKDLEDYLQDQYEKGYSDVNANLALLKLYELSEETSTLREEATIKILIKGLTKFADEDFTLYLHLLPGYTLSTQSEYASKIQSIVSLYELLISSKYTDFVAKNQELGNVVNGKNLEIIEQTHNKTDTAKFIVNEAPSETVSAGRLYKVVGQLI</sequence>
<dbReference type="SUPFAM" id="SSF48371">
    <property type="entry name" value="ARM repeat"/>
    <property type="match status" value="1"/>
</dbReference>
<evidence type="ECO:0000313" key="3">
    <source>
        <dbReference type="EMBL" id="ODV70731.1"/>
    </source>
</evidence>
<dbReference type="GO" id="GO:0005852">
    <property type="term" value="C:eukaryotic translation initiation factor 3 complex"/>
    <property type="evidence" value="ECO:0007669"/>
    <property type="project" value="InterPro"/>
</dbReference>
<gene>
    <name evidence="2" type="ORF">BN1211_5071</name>
    <name evidence="3" type="ORF">CYBJADRAFT_192525</name>
</gene>
<keyword evidence="5" id="KW-1185">Reference proteome</keyword>
<accession>A0A0H5C8G0</accession>
<accession>A0A1E4RU50</accession>
<evidence type="ECO:0000313" key="2">
    <source>
        <dbReference type="EMBL" id="CEP24282.1"/>
    </source>
</evidence>
<dbReference type="GeneID" id="30991844"/>
<dbReference type="GO" id="GO:0043022">
    <property type="term" value="F:ribosome binding"/>
    <property type="evidence" value="ECO:0007669"/>
    <property type="project" value="InterPro"/>
</dbReference>
<dbReference type="OMA" id="DAKFIIR"/>
<dbReference type="GO" id="GO:0003743">
    <property type="term" value="F:translation initiation factor activity"/>
    <property type="evidence" value="ECO:0007669"/>
    <property type="project" value="InterPro"/>
</dbReference>
<dbReference type="OrthoDB" id="337745at2759"/>
<reference evidence="4" key="2">
    <citation type="journal article" date="2015" name="J. Biotechnol.">
        <title>The structure of the Cyberlindnera jadinii genome and its relation to Candida utilis analyzed by the occurrence of single nucleotide polymorphisms.</title>
        <authorList>
            <person name="Rupp O."/>
            <person name="Brinkrolf K."/>
            <person name="Buerth C."/>
            <person name="Kunigo M."/>
            <person name="Schneider J."/>
            <person name="Jaenicke S."/>
            <person name="Goesmann A."/>
            <person name="Puehler A."/>
            <person name="Jaeger K.-E."/>
            <person name="Ernst J.F."/>
        </authorList>
    </citation>
    <scope>NUCLEOTIDE SEQUENCE [LARGE SCALE GENOMIC DNA]</scope>
    <source>
        <strain evidence="4">ATCC 18201 / CBS 1600 / BCRC 20928 / JCM 3617 / NBRC 0987 / NRRL Y-1542</strain>
    </source>
</reference>
<dbReference type="Proteomes" id="UP000038830">
    <property type="component" value="Unassembled WGS sequence"/>
</dbReference>
<dbReference type="Proteomes" id="UP000094389">
    <property type="component" value="Unassembled WGS sequence"/>
</dbReference>
<reference evidence="2" key="1">
    <citation type="submission" date="2014-12" db="EMBL/GenBank/DDBJ databases">
        <authorList>
            <person name="Jaenicke S."/>
        </authorList>
    </citation>
    <scope>NUCLEOTIDE SEQUENCE [LARGE SCALE GENOMIC DNA]</scope>
    <source>
        <strain evidence="2">CBS1600</strain>
    </source>
</reference>
<dbReference type="PANTHER" id="PTHR13022">
    <property type="entry name" value="EUKARYOTIC TRANSLATION INITIATION FACTOR 3 SUBUNIT 11"/>
    <property type="match status" value="1"/>
</dbReference>
<evidence type="ECO:0000259" key="1">
    <source>
        <dbReference type="Pfam" id="PF10075"/>
    </source>
</evidence>
<dbReference type="InterPro" id="IPR033464">
    <property type="entry name" value="CSN8_PSD8_EIF3K"/>
</dbReference>
<dbReference type="InterPro" id="IPR016024">
    <property type="entry name" value="ARM-type_fold"/>
</dbReference>
<proteinExistence type="predicted"/>
<dbReference type="RefSeq" id="XP_020067770.1">
    <property type="nucleotide sequence ID" value="XM_020217448.1"/>
</dbReference>
<feature type="domain" description="CSN8/PSMD8/EIF3K" evidence="1">
    <location>
        <begin position="71"/>
        <end position="133"/>
    </location>
</feature>
<dbReference type="EMBL" id="KV453951">
    <property type="protein sequence ID" value="ODV70731.1"/>
    <property type="molecule type" value="Genomic_DNA"/>
</dbReference>
<evidence type="ECO:0000313" key="4">
    <source>
        <dbReference type="Proteomes" id="UP000038830"/>
    </source>
</evidence>
<protein>
    <submittedName>
        <fullName evidence="3">ARM repeat-containing protein</fullName>
    </submittedName>
</protein>
<dbReference type="InterPro" id="IPR016020">
    <property type="entry name" value="Transl_init_fac_sub12_N_euk"/>
</dbReference>
<name>A0A0H5C8G0_CYBJN</name>
<dbReference type="GO" id="GO:0006446">
    <property type="term" value="P:regulation of translational initiation"/>
    <property type="evidence" value="ECO:0007669"/>
    <property type="project" value="InterPro"/>
</dbReference>
<dbReference type="Gene3D" id="1.25.40.250">
    <property type="entry name" value="ARM repeat, domain 1"/>
    <property type="match status" value="1"/>
</dbReference>
<dbReference type="PANTHER" id="PTHR13022:SF0">
    <property type="entry name" value="EUKARYOTIC TRANSLATION INITIATION FACTOR 3 SUBUNIT K"/>
    <property type="match status" value="1"/>
</dbReference>